<accession>A0A328P1K0</accession>
<keyword evidence="2" id="KW-1185">Reference proteome</keyword>
<dbReference type="EMBL" id="NFZS01000004">
    <property type="protein sequence ID" value="RAO75879.1"/>
    <property type="molecule type" value="Genomic_DNA"/>
</dbReference>
<gene>
    <name evidence="1" type="ORF">CA260_17780</name>
</gene>
<evidence type="ECO:0000313" key="1">
    <source>
        <dbReference type="EMBL" id="RAO75879.1"/>
    </source>
</evidence>
<dbReference type="AlphaFoldDB" id="A0A328P1K0"/>
<reference evidence="1 2" key="1">
    <citation type="journal article" date="2018" name="Genet. Mol. Biol.">
        <title>The genome sequence of Dyella jiangningensis FCAV SCS01 from a lignocellulose-decomposing microbial consortium metagenome reveals potential for biotechnological applications.</title>
        <authorList>
            <person name="Desiderato J.G."/>
            <person name="Alvarenga D.O."/>
            <person name="Constancio M.T.L."/>
            <person name="Alves L.M.C."/>
            <person name="Varani A.M."/>
        </authorList>
    </citation>
    <scope>NUCLEOTIDE SEQUENCE [LARGE SCALE GENOMIC DNA]</scope>
    <source>
        <strain evidence="1 2">FCAV SCS01</strain>
    </source>
</reference>
<evidence type="ECO:0008006" key="3">
    <source>
        <dbReference type="Google" id="ProtNLM"/>
    </source>
</evidence>
<sequence length="117" mass="12899">MKQFLAVYLGNEASFNASGWNALSEDARKKREQEGMQAWGKWVETHKAAIIDTGAPLGKTLRVSKDGIESTRNNLTGYTVVRADSQESAARMFEGHPHFTIFPGDSIEIVECLPMPG</sequence>
<dbReference type="Proteomes" id="UP000248926">
    <property type="component" value="Unassembled WGS sequence"/>
</dbReference>
<comment type="caution">
    <text evidence="1">The sequence shown here is derived from an EMBL/GenBank/DDBJ whole genome shotgun (WGS) entry which is preliminary data.</text>
</comment>
<protein>
    <recommendedName>
        <fullName evidence="3">YCII-related domain-containing protein</fullName>
    </recommendedName>
</protein>
<name>A0A328P1K0_9GAMM</name>
<organism evidence="1 2">
    <name type="scientific">Dyella jiangningensis</name>
    <dbReference type="NCBI Taxonomy" id="1379159"/>
    <lineage>
        <taxon>Bacteria</taxon>
        <taxon>Pseudomonadati</taxon>
        <taxon>Pseudomonadota</taxon>
        <taxon>Gammaproteobacteria</taxon>
        <taxon>Lysobacterales</taxon>
        <taxon>Rhodanobacteraceae</taxon>
        <taxon>Dyella</taxon>
    </lineage>
</organism>
<evidence type="ECO:0000313" key="2">
    <source>
        <dbReference type="Proteomes" id="UP000248926"/>
    </source>
</evidence>
<dbReference type="OrthoDB" id="5294869at2"/>
<dbReference type="RefSeq" id="WP_111984338.1">
    <property type="nucleotide sequence ID" value="NZ_NFZS01000004.1"/>
</dbReference>
<proteinExistence type="predicted"/>